<gene>
    <name evidence="2" type="ORF">NCTC10343_01630</name>
</gene>
<dbReference type="GO" id="GO:0003677">
    <property type="term" value="F:DNA binding"/>
    <property type="evidence" value="ECO:0007669"/>
    <property type="project" value="InterPro"/>
</dbReference>
<dbReference type="RefSeq" id="WP_019686714.1">
    <property type="nucleotide sequence ID" value="NZ_CP036496.1"/>
</dbReference>
<accession>A0A378XUR2</accession>
<reference evidence="2 3" key="1">
    <citation type="submission" date="2018-06" db="EMBL/GenBank/DDBJ databases">
        <authorList>
            <consortium name="Pathogen Informatics"/>
            <person name="Doyle S."/>
        </authorList>
    </citation>
    <scope>NUCLEOTIDE SEQUENCE [LARGE SCALE GENOMIC DNA]</scope>
    <source>
        <strain evidence="2 3">NCTC10343</strain>
    </source>
</reference>
<name>A0A378XUR2_PAEPO</name>
<protein>
    <submittedName>
        <fullName evidence="2">Helix-turn-helix domain</fullName>
    </submittedName>
</protein>
<proteinExistence type="predicted"/>
<dbReference type="InterPro" id="IPR010982">
    <property type="entry name" value="Lambda_DNA-bd_dom_sf"/>
</dbReference>
<dbReference type="InterPro" id="IPR001387">
    <property type="entry name" value="Cro/C1-type_HTH"/>
</dbReference>
<feature type="domain" description="HTH cro/C1-type" evidence="1">
    <location>
        <begin position="7"/>
        <end position="61"/>
    </location>
</feature>
<dbReference type="SMART" id="SM00530">
    <property type="entry name" value="HTH_XRE"/>
    <property type="match status" value="1"/>
</dbReference>
<evidence type="ECO:0000259" key="1">
    <source>
        <dbReference type="PROSITE" id="PS50943"/>
    </source>
</evidence>
<dbReference type="SUPFAM" id="SSF47413">
    <property type="entry name" value="lambda repressor-like DNA-binding domains"/>
    <property type="match status" value="1"/>
</dbReference>
<evidence type="ECO:0000313" key="2">
    <source>
        <dbReference type="EMBL" id="SUA68334.1"/>
    </source>
</evidence>
<dbReference type="Proteomes" id="UP000254400">
    <property type="component" value="Unassembled WGS sequence"/>
</dbReference>
<dbReference type="GeneID" id="93350416"/>
<dbReference type="Pfam" id="PF13443">
    <property type="entry name" value="HTH_26"/>
    <property type="match status" value="1"/>
</dbReference>
<dbReference type="AlphaFoldDB" id="A0A378XUR2"/>
<dbReference type="PROSITE" id="PS50943">
    <property type="entry name" value="HTH_CROC1"/>
    <property type="match status" value="1"/>
</dbReference>
<sequence length="68" mass="7856">MKITPRLNELLKEHGYTSQLQFCKQHGLSQRSVNQFDKNKAFHIKTLFAISSALGVSINELFIVEYDE</sequence>
<dbReference type="EMBL" id="UGSC01000001">
    <property type="protein sequence ID" value="SUA68334.1"/>
    <property type="molecule type" value="Genomic_DNA"/>
</dbReference>
<evidence type="ECO:0000313" key="3">
    <source>
        <dbReference type="Proteomes" id="UP000254400"/>
    </source>
</evidence>
<dbReference type="Gene3D" id="1.10.260.40">
    <property type="entry name" value="lambda repressor-like DNA-binding domains"/>
    <property type="match status" value="1"/>
</dbReference>
<organism evidence="2 3">
    <name type="scientific">Paenibacillus polymyxa</name>
    <name type="common">Bacillus polymyxa</name>
    <dbReference type="NCBI Taxonomy" id="1406"/>
    <lineage>
        <taxon>Bacteria</taxon>
        <taxon>Bacillati</taxon>
        <taxon>Bacillota</taxon>
        <taxon>Bacilli</taxon>
        <taxon>Bacillales</taxon>
        <taxon>Paenibacillaceae</taxon>
        <taxon>Paenibacillus</taxon>
    </lineage>
</organism>